<evidence type="ECO:0000313" key="3">
    <source>
        <dbReference type="Proteomes" id="UP000244855"/>
    </source>
</evidence>
<dbReference type="EMBL" id="KZ805300">
    <property type="protein sequence ID" value="PVI08605.1"/>
    <property type="molecule type" value="Genomic_DNA"/>
</dbReference>
<organism evidence="2 3">
    <name type="scientific">Periconia macrospinosa</name>
    <dbReference type="NCBI Taxonomy" id="97972"/>
    <lineage>
        <taxon>Eukaryota</taxon>
        <taxon>Fungi</taxon>
        <taxon>Dikarya</taxon>
        <taxon>Ascomycota</taxon>
        <taxon>Pezizomycotina</taxon>
        <taxon>Dothideomycetes</taxon>
        <taxon>Pleosporomycetidae</taxon>
        <taxon>Pleosporales</taxon>
        <taxon>Massarineae</taxon>
        <taxon>Periconiaceae</taxon>
        <taxon>Periconia</taxon>
    </lineage>
</organism>
<dbReference type="Proteomes" id="UP000244855">
    <property type="component" value="Unassembled WGS sequence"/>
</dbReference>
<reference evidence="2 3" key="1">
    <citation type="journal article" date="2018" name="Sci. Rep.">
        <title>Comparative genomics provides insights into the lifestyle and reveals functional heterogeneity of dark septate endophytic fungi.</title>
        <authorList>
            <person name="Knapp D.G."/>
            <person name="Nemeth J.B."/>
            <person name="Barry K."/>
            <person name="Hainaut M."/>
            <person name="Henrissat B."/>
            <person name="Johnson J."/>
            <person name="Kuo A."/>
            <person name="Lim J.H.P."/>
            <person name="Lipzen A."/>
            <person name="Nolan M."/>
            <person name="Ohm R.A."/>
            <person name="Tamas L."/>
            <person name="Grigoriev I.V."/>
            <person name="Spatafora J.W."/>
            <person name="Nagy L.G."/>
            <person name="Kovacs G.M."/>
        </authorList>
    </citation>
    <scope>NUCLEOTIDE SEQUENCE [LARGE SCALE GENOMIC DNA]</scope>
    <source>
        <strain evidence="2 3">DSE2036</strain>
    </source>
</reference>
<sequence length="325" mass="36782">MYLLQFPPSTTPLPPEASRPPYVVFAINCRDCVAQLPGNVPLALITHFAPKFQEWVLPKPDNLSPGTIRAALTTPYVGMNILADIEATGLAWILVRMLQLGSLPVDKKFFIFNPSLSISISIHKAWLALELPLGGLAGLHVHMQTLLMYGRPVVFAEMKALWSMFPTTSPVLRAMADNFVRSHMAKKYTQPQFSAIRHWYLGDMARYRFFVPYENRTPGFSQVQEELIAQIVADKVKAEKAQAKVMEQIHSRNVASQRRRRSDASSRSVDTMIHDPRQESRERRREERNKATLSDSSYSKPVDSTELMKKMAIAQQQTPMGNEKA</sequence>
<feature type="compositionally biased region" description="Polar residues" evidence="1">
    <location>
        <begin position="314"/>
        <end position="325"/>
    </location>
</feature>
<feature type="region of interest" description="Disordered" evidence="1">
    <location>
        <begin position="247"/>
        <end position="325"/>
    </location>
</feature>
<name>A0A2V1EGW8_9PLEO</name>
<gene>
    <name evidence="2" type="ORF">DM02DRAFT_621442</name>
</gene>
<evidence type="ECO:0000256" key="1">
    <source>
        <dbReference type="SAM" id="MobiDB-lite"/>
    </source>
</evidence>
<protein>
    <submittedName>
        <fullName evidence="2">Uncharacterized protein</fullName>
    </submittedName>
</protein>
<keyword evidence="3" id="KW-1185">Reference proteome</keyword>
<proteinExistence type="predicted"/>
<dbReference type="OrthoDB" id="3783833at2759"/>
<dbReference type="AlphaFoldDB" id="A0A2V1EGW8"/>
<feature type="compositionally biased region" description="Basic and acidic residues" evidence="1">
    <location>
        <begin position="272"/>
        <end position="290"/>
    </location>
</feature>
<accession>A0A2V1EGW8</accession>
<evidence type="ECO:0000313" key="2">
    <source>
        <dbReference type="EMBL" id="PVI08605.1"/>
    </source>
</evidence>